<dbReference type="EMBL" id="FLUN01000001">
    <property type="protein sequence ID" value="SBW03959.1"/>
    <property type="molecule type" value="Genomic_DNA"/>
</dbReference>
<evidence type="ECO:0000259" key="4">
    <source>
        <dbReference type="PROSITE" id="PS51910"/>
    </source>
</evidence>
<dbReference type="GO" id="GO:0012505">
    <property type="term" value="C:endomembrane system"/>
    <property type="evidence" value="ECO:0007669"/>
    <property type="project" value="TreeGrafter"/>
</dbReference>
<keyword evidence="1" id="KW-0378">Hydrolase</keyword>
<dbReference type="SMART" id="SM00636">
    <property type="entry name" value="Glyco_18"/>
    <property type="match status" value="1"/>
</dbReference>
<dbReference type="GO" id="GO:0070492">
    <property type="term" value="F:oligosaccharide binding"/>
    <property type="evidence" value="ECO:0007669"/>
    <property type="project" value="TreeGrafter"/>
</dbReference>
<dbReference type="CDD" id="cd00118">
    <property type="entry name" value="LysM"/>
    <property type="match status" value="2"/>
</dbReference>
<dbReference type="GO" id="GO:0008061">
    <property type="term" value="F:chitin binding"/>
    <property type="evidence" value="ECO:0007669"/>
    <property type="project" value="InterPro"/>
</dbReference>
<dbReference type="PANTHER" id="PTHR46066">
    <property type="entry name" value="CHITINASE DOMAIN-CONTAINING PROTEIN 1 FAMILY MEMBER"/>
    <property type="match status" value="1"/>
</dbReference>
<dbReference type="GO" id="GO:0016798">
    <property type="term" value="F:hydrolase activity, acting on glycosyl bonds"/>
    <property type="evidence" value="ECO:0007669"/>
    <property type="project" value="UniProtKB-KW"/>
</dbReference>
<dbReference type="InterPro" id="IPR041704">
    <property type="entry name" value="CFLE_GH18"/>
</dbReference>
<keyword evidence="2" id="KW-0326">Glycosidase</keyword>
<dbReference type="PROSITE" id="PS51782">
    <property type="entry name" value="LYSM"/>
    <property type="match status" value="2"/>
</dbReference>
<dbReference type="PROSITE" id="PS51910">
    <property type="entry name" value="GH18_2"/>
    <property type="match status" value="1"/>
</dbReference>
<proteinExistence type="predicted"/>
<dbReference type="Gene3D" id="3.10.350.10">
    <property type="entry name" value="LysM domain"/>
    <property type="match status" value="2"/>
</dbReference>
<evidence type="ECO:0000259" key="3">
    <source>
        <dbReference type="PROSITE" id="PS51782"/>
    </source>
</evidence>
<dbReference type="SUPFAM" id="SSF54106">
    <property type="entry name" value="LysM domain"/>
    <property type="match status" value="2"/>
</dbReference>
<reference evidence="5" key="1">
    <citation type="submission" date="2016-04" db="EMBL/GenBank/DDBJ databases">
        <authorList>
            <person name="Evans L.H."/>
            <person name="Alamgir A."/>
            <person name="Owens N."/>
            <person name="Weber N.D."/>
            <person name="Virtaneva K."/>
            <person name="Barbian K."/>
            <person name="Babar A."/>
            <person name="Rosenke K."/>
        </authorList>
    </citation>
    <scope>NUCLEOTIDE SEQUENCE</scope>
    <source>
        <strain evidence="5">86</strain>
    </source>
</reference>
<dbReference type="InterPro" id="IPR001223">
    <property type="entry name" value="Glyco_hydro18_cat"/>
</dbReference>
<dbReference type="Pfam" id="PF00704">
    <property type="entry name" value="Glyco_hydro_18"/>
    <property type="match status" value="1"/>
</dbReference>
<dbReference type="GO" id="GO:0005975">
    <property type="term" value="P:carbohydrate metabolic process"/>
    <property type="evidence" value="ECO:0007669"/>
    <property type="project" value="InterPro"/>
</dbReference>
<dbReference type="InterPro" id="IPR017853">
    <property type="entry name" value="GH"/>
</dbReference>
<dbReference type="Pfam" id="PF01476">
    <property type="entry name" value="LysM"/>
    <property type="match status" value="2"/>
</dbReference>
<dbReference type="Gene3D" id="3.10.50.10">
    <property type="match status" value="1"/>
</dbReference>
<dbReference type="InterPro" id="IPR036779">
    <property type="entry name" value="LysM_dom_sf"/>
</dbReference>
<feature type="domain" description="LysM" evidence="3">
    <location>
        <begin position="2"/>
        <end position="46"/>
    </location>
</feature>
<evidence type="ECO:0000256" key="2">
    <source>
        <dbReference type="ARBA" id="ARBA00023295"/>
    </source>
</evidence>
<dbReference type="InterPro" id="IPR018392">
    <property type="entry name" value="LysM"/>
</dbReference>
<dbReference type="CDD" id="cd02874">
    <property type="entry name" value="GH18_CFLE_spore_hydrolase"/>
    <property type="match status" value="1"/>
</dbReference>
<name>A0A212JWZ6_9FIRM</name>
<dbReference type="SMART" id="SM00257">
    <property type="entry name" value="LysM"/>
    <property type="match status" value="2"/>
</dbReference>
<organism evidence="5">
    <name type="scientific">uncultured Eubacteriales bacterium</name>
    <dbReference type="NCBI Taxonomy" id="172733"/>
    <lineage>
        <taxon>Bacteria</taxon>
        <taxon>Bacillati</taxon>
        <taxon>Bacillota</taxon>
        <taxon>Clostridia</taxon>
        <taxon>Eubacteriales</taxon>
        <taxon>environmental samples</taxon>
    </lineage>
</organism>
<dbReference type="Gene3D" id="3.20.20.80">
    <property type="entry name" value="Glycosidases"/>
    <property type="match status" value="1"/>
</dbReference>
<sequence length="426" mass="47405">MEIHIVTAGETAYSIARQYGIPLSQLTVDNGLVEPYRLAVGQALVVQFPNQIHTVGPGDTVTGIARRYGLSVRQLYRNNPVLGGEPVLYPGQTIVITYTGDRTSTLSVNGYAYPYINKELLRSTIPYLTYLTPFTYGITTQGGLVNLNDRVLIAMAQDGGTAPLMHLSTLTEEGGFSNDLAHLVLTDMTVQNNLIDNVERQLAERGYRGLDVDFEFVFPQDALAYAQFIGNLAQRLNPLGYPVIAALAPKTSADQPGLLYQGHNYKAIGAAANEVLLMTYEWGYTYGPPMAVAPLPNVRRVVDYALTEIPAEKIWLGVPNYGYDWPLPYVQGQTRATSISSQQAVARAVRYGAEIQYDNYAQSPWFRYTDEDGSRHEVWFEDARSIKAKLALIPEYGLLGAGYWNLMRNFPQNWRVLNALYVIRDP</sequence>
<dbReference type="PANTHER" id="PTHR46066:SF2">
    <property type="entry name" value="CHITINASE DOMAIN-CONTAINING PROTEIN 1"/>
    <property type="match status" value="1"/>
</dbReference>
<evidence type="ECO:0000256" key="1">
    <source>
        <dbReference type="ARBA" id="ARBA00022801"/>
    </source>
</evidence>
<feature type="domain" description="LysM" evidence="3">
    <location>
        <begin position="51"/>
        <end position="96"/>
    </location>
</feature>
<feature type="domain" description="GH18" evidence="4">
    <location>
        <begin position="93"/>
        <end position="426"/>
    </location>
</feature>
<accession>A0A212JWZ6</accession>
<dbReference type="SUPFAM" id="SSF51445">
    <property type="entry name" value="(Trans)glycosidases"/>
    <property type="match status" value="1"/>
</dbReference>
<dbReference type="InterPro" id="IPR029070">
    <property type="entry name" value="Chitinase_insertion_sf"/>
</dbReference>
<dbReference type="AlphaFoldDB" id="A0A212JWZ6"/>
<protein>
    <submittedName>
        <fullName evidence="5">Spore germination protein YaaH</fullName>
    </submittedName>
</protein>
<dbReference type="InterPro" id="IPR011583">
    <property type="entry name" value="Chitinase_II/V-like_cat"/>
</dbReference>
<evidence type="ECO:0000313" key="5">
    <source>
        <dbReference type="EMBL" id="SBW03959.1"/>
    </source>
</evidence>
<gene>
    <name evidence="5" type="primary">yaaH</name>
    <name evidence="5" type="ORF">KL86CLO1_11846</name>
</gene>